<protein>
    <recommendedName>
        <fullName evidence="5">Adenylate cyclase</fullName>
    </recommendedName>
</protein>
<dbReference type="EMBL" id="LPXN01000113">
    <property type="protein sequence ID" value="KZD07679.1"/>
    <property type="molecule type" value="Genomic_DNA"/>
</dbReference>
<evidence type="ECO:0000313" key="4">
    <source>
        <dbReference type="Proteomes" id="UP000076400"/>
    </source>
</evidence>
<reference evidence="3 4" key="1">
    <citation type="submission" date="2015-12" db="EMBL/GenBank/DDBJ databases">
        <title>Genome sequence of Oceanibaculum pacificum MCCC 1A02656.</title>
        <authorList>
            <person name="Lu L."/>
            <person name="Lai Q."/>
            <person name="Shao Z."/>
            <person name="Qian P."/>
        </authorList>
    </citation>
    <scope>NUCLEOTIDE SEQUENCE [LARGE SCALE GENOMIC DNA]</scope>
    <source>
        <strain evidence="3 4">MCCC 1A02656</strain>
    </source>
</reference>
<dbReference type="InterPro" id="IPR038186">
    <property type="entry name" value="CHAD_dom_sf"/>
</dbReference>
<dbReference type="PROSITE" id="PS51707">
    <property type="entry name" value="CYTH"/>
    <property type="match status" value="1"/>
</dbReference>
<dbReference type="SMART" id="SM00880">
    <property type="entry name" value="CHAD"/>
    <property type="match status" value="1"/>
</dbReference>
<feature type="domain" description="CHAD" evidence="2">
    <location>
        <begin position="240"/>
        <end position="539"/>
    </location>
</feature>
<gene>
    <name evidence="3" type="ORF">AUP43_09895</name>
</gene>
<evidence type="ECO:0000313" key="3">
    <source>
        <dbReference type="EMBL" id="KZD07679.1"/>
    </source>
</evidence>
<dbReference type="Pfam" id="PF01928">
    <property type="entry name" value="CYTH"/>
    <property type="match status" value="1"/>
</dbReference>
<sequence>MTLSPPTSPEENPAAGIPPEIVPREIELKLAVLPEEAEKLWRHALLRQRAEGRGTTRQLRATYYDSQELDLRRRGIELRVRREGRRFIQAVKSKRQGGIGLVSREEDEIVLPNAMPRLEAIADPEIRSLALRLQAEGALHPVFETDIKRRCRRLATEKASLLACLDVGTIRAGERSADVCELELELIAGAPGDLFDVAAALQQDMALKISDAGKANIGYGLLTGAVPTSRRARKLELDPAAALTDAVGLIVQECLSQVLANEPVVRAGEDPEGIHQMRVGLRRLRSFFSILGPVLPAGQGEYFKAELKWLAGELGGARDLDVFSLELLAPVRGGFPGDAGLAALQREVETARKAAYAQAQAALAGRRYARLMLDFSRWLAEAAWTDQPLNAQSARLFAPVTGFADALLEKRQRKAIRQARRMLDGTAEERHEMRIQIKKLRYAAEFFRSLYPRKKAERYLKALSQLQDVLGHLNDVAVARQLVWHLLPMEKRSADAESYVAAGLVVGWHACAADIAMGTLKLRWTDLRDVERFWNKPSRAEHA</sequence>
<comment type="caution">
    <text evidence="3">The sequence shown here is derived from an EMBL/GenBank/DDBJ whole genome shotgun (WGS) entry which is preliminary data.</text>
</comment>
<evidence type="ECO:0000259" key="2">
    <source>
        <dbReference type="PROSITE" id="PS51708"/>
    </source>
</evidence>
<keyword evidence="4" id="KW-1185">Reference proteome</keyword>
<dbReference type="InterPro" id="IPR023577">
    <property type="entry name" value="CYTH_domain"/>
</dbReference>
<dbReference type="SUPFAM" id="SSF55154">
    <property type="entry name" value="CYTH-like phosphatases"/>
    <property type="match status" value="1"/>
</dbReference>
<dbReference type="SMART" id="SM01118">
    <property type="entry name" value="CYTH"/>
    <property type="match status" value="1"/>
</dbReference>
<dbReference type="PROSITE" id="PS51708">
    <property type="entry name" value="CHAD"/>
    <property type="match status" value="1"/>
</dbReference>
<dbReference type="Proteomes" id="UP000076400">
    <property type="component" value="Unassembled WGS sequence"/>
</dbReference>
<feature type="domain" description="CYTH" evidence="1">
    <location>
        <begin position="23"/>
        <end position="225"/>
    </location>
</feature>
<name>A0A154W2H5_9PROT</name>
<dbReference type="CDD" id="cd07756">
    <property type="entry name" value="CYTH-like_Pase_CHAD"/>
    <property type="match status" value="1"/>
</dbReference>
<proteinExistence type="predicted"/>
<dbReference type="PANTHER" id="PTHR39339">
    <property type="entry name" value="SLR1444 PROTEIN"/>
    <property type="match status" value="1"/>
</dbReference>
<dbReference type="PANTHER" id="PTHR39339:SF1">
    <property type="entry name" value="CHAD DOMAIN-CONTAINING PROTEIN"/>
    <property type="match status" value="1"/>
</dbReference>
<dbReference type="InterPro" id="IPR033469">
    <property type="entry name" value="CYTH-like_dom_sf"/>
</dbReference>
<dbReference type="Pfam" id="PF05235">
    <property type="entry name" value="CHAD"/>
    <property type="match status" value="1"/>
</dbReference>
<organism evidence="3 4">
    <name type="scientific">Oceanibaculum pacificum</name>
    <dbReference type="NCBI Taxonomy" id="580166"/>
    <lineage>
        <taxon>Bacteria</taxon>
        <taxon>Pseudomonadati</taxon>
        <taxon>Pseudomonadota</taxon>
        <taxon>Alphaproteobacteria</taxon>
        <taxon>Rhodospirillales</taxon>
        <taxon>Oceanibaculaceae</taxon>
        <taxon>Oceanibaculum</taxon>
    </lineage>
</organism>
<dbReference type="AlphaFoldDB" id="A0A154W2H5"/>
<dbReference type="RefSeq" id="WP_067556668.1">
    <property type="nucleotide sequence ID" value="NZ_LPXN01000113.1"/>
</dbReference>
<accession>A0A154W2H5</accession>
<dbReference type="STRING" id="580166.AUP43_09895"/>
<dbReference type="OrthoDB" id="9777271at2"/>
<evidence type="ECO:0008006" key="5">
    <source>
        <dbReference type="Google" id="ProtNLM"/>
    </source>
</evidence>
<dbReference type="InterPro" id="IPR007899">
    <property type="entry name" value="CHAD_dom"/>
</dbReference>
<dbReference type="Gene3D" id="2.40.320.10">
    <property type="entry name" value="Hypothetical Protein Pfu-838710-001"/>
    <property type="match status" value="1"/>
</dbReference>
<evidence type="ECO:0000259" key="1">
    <source>
        <dbReference type="PROSITE" id="PS51707"/>
    </source>
</evidence>
<dbReference type="Gene3D" id="1.40.20.10">
    <property type="entry name" value="CHAD domain"/>
    <property type="match status" value="1"/>
</dbReference>